<accession>A0AAW0X7T8</accession>
<feature type="compositionally biased region" description="Polar residues" evidence="1">
    <location>
        <begin position="577"/>
        <end position="587"/>
    </location>
</feature>
<dbReference type="GO" id="GO:0005737">
    <property type="term" value="C:cytoplasm"/>
    <property type="evidence" value="ECO:0007669"/>
    <property type="project" value="TreeGrafter"/>
</dbReference>
<gene>
    <name evidence="3" type="ORF">OTU49_005590</name>
</gene>
<dbReference type="EMBL" id="JARKIK010000048">
    <property type="protein sequence ID" value="KAK8735261.1"/>
    <property type="molecule type" value="Genomic_DNA"/>
</dbReference>
<name>A0AAW0X7T8_CHEQU</name>
<evidence type="ECO:0000313" key="3">
    <source>
        <dbReference type="EMBL" id="KAK8735261.1"/>
    </source>
</evidence>
<dbReference type="GO" id="GO:0043015">
    <property type="term" value="F:gamma-tubulin binding"/>
    <property type="evidence" value="ECO:0007669"/>
    <property type="project" value="TreeGrafter"/>
</dbReference>
<dbReference type="GO" id="GO:0005813">
    <property type="term" value="C:centrosome"/>
    <property type="evidence" value="ECO:0007669"/>
    <property type="project" value="TreeGrafter"/>
</dbReference>
<reference evidence="3 4" key="1">
    <citation type="journal article" date="2024" name="BMC Genomics">
        <title>Genome assembly of redclaw crayfish (Cherax quadricarinatus) provides insights into its immune adaptation and hypoxia tolerance.</title>
        <authorList>
            <person name="Liu Z."/>
            <person name="Zheng J."/>
            <person name="Li H."/>
            <person name="Fang K."/>
            <person name="Wang S."/>
            <person name="He J."/>
            <person name="Zhou D."/>
            <person name="Weng S."/>
            <person name="Chi M."/>
            <person name="Gu Z."/>
            <person name="He J."/>
            <person name="Li F."/>
            <person name="Wang M."/>
        </authorList>
    </citation>
    <scope>NUCLEOTIDE SEQUENCE [LARGE SCALE GENOMIC DNA]</scope>
    <source>
        <strain evidence="3">ZL_2023a</strain>
    </source>
</reference>
<dbReference type="InterPro" id="IPR036322">
    <property type="entry name" value="WD40_repeat_dom_sf"/>
</dbReference>
<dbReference type="Gene3D" id="2.130.10.10">
    <property type="entry name" value="YVTN repeat-like/Quinoprotein amine dehydrogenase"/>
    <property type="match status" value="2"/>
</dbReference>
<dbReference type="InterPro" id="IPR001680">
    <property type="entry name" value="WD40_rpt"/>
</dbReference>
<dbReference type="SMART" id="SM00320">
    <property type="entry name" value="WD40"/>
    <property type="match status" value="6"/>
</dbReference>
<sequence length="758" mass="83066">RKKKFEPAKEYLYFLLSASNCIGSIMGDALLATAGDSVKLWHSQNYTLCQEIASENGRIREMTWNQDGQCLASLGETGKEILLSAVNAKSAANIGVVRGIDAPSCIEFASRSPQYLGVGNHSSVTIWNVKSQAQLKMYSVPDSNIAHISFSHNDSHITAATKKGSIFLLSVVNNSRAGPFKIFDNQAITDLAYSRVKKSLLGCCSEGGSVALFDSHANKVVHAFSSAHSSPASAILFSPVNELLMMSVGYDKKLACYNVQTKQPLMTHRSSAPLTSAAFLAGGQQVALGTMTGQVFIHDLRSIRPPIAVISAHNTAVTRVLLQPSSRSKSEGSVSGHIRKATQQKNMDTIAPAQIKLLKSCSGQPEEPNPNLNVKSFPSSNIENMLDVLSPIRHTESAVDQINPECAVEKFGGFDVCSSTESLNISILSPIRQTNQPLKGNFSPLALKLLSNSIDKDDLSFIRSTHGNDGAVSSLSKIPSVPWVNFLDVSMSPDSANNKENVQPTHASGQYQSVEMEELQANTSLVAFHKEGCLSPLHKVNDCQAKSDLNINETTCEKLEQTLQQVAATCSPEIKTFDQTNTNTNEASKNELENPGEKNACMDKTTAGSSQQVMPGDDSTDERPTEANSQPSAMEKRCHATESPLKKHSFLWPVQASDLVADSPDRPAHTEESCSSLLPMNFSDIQVELIRSCMAEVLEDFQDEVNRRLLHLQYVMTKQFFQQQEFMEQLHRQYSLNEDLLQENERLHKEISHLKAKY</sequence>
<keyword evidence="4" id="KW-1185">Reference proteome</keyword>
<dbReference type="GO" id="GO:0000922">
    <property type="term" value="C:spindle pole"/>
    <property type="evidence" value="ECO:0007669"/>
    <property type="project" value="TreeGrafter"/>
</dbReference>
<keyword evidence="2" id="KW-0472">Membrane</keyword>
<evidence type="ECO:0000256" key="1">
    <source>
        <dbReference type="SAM" id="MobiDB-lite"/>
    </source>
</evidence>
<evidence type="ECO:0000256" key="2">
    <source>
        <dbReference type="SAM" id="Phobius"/>
    </source>
</evidence>
<keyword evidence="2" id="KW-1133">Transmembrane helix</keyword>
<dbReference type="GO" id="GO:0005814">
    <property type="term" value="C:centriole"/>
    <property type="evidence" value="ECO:0007669"/>
    <property type="project" value="TreeGrafter"/>
</dbReference>
<evidence type="ECO:0000313" key="4">
    <source>
        <dbReference type="Proteomes" id="UP001445076"/>
    </source>
</evidence>
<dbReference type="InterPro" id="IPR052818">
    <property type="entry name" value="NEDD1_Spindle_Assembly"/>
</dbReference>
<protein>
    <recommendedName>
        <fullName evidence="5">NEDD1</fullName>
    </recommendedName>
</protein>
<comment type="caution">
    <text evidence="3">The sequence shown here is derived from an EMBL/GenBank/DDBJ whole genome shotgun (WGS) entry which is preliminary data.</text>
</comment>
<dbReference type="Proteomes" id="UP001445076">
    <property type="component" value="Unassembled WGS sequence"/>
</dbReference>
<proteinExistence type="predicted"/>
<dbReference type="AlphaFoldDB" id="A0AAW0X7T8"/>
<feature type="region of interest" description="Disordered" evidence="1">
    <location>
        <begin position="577"/>
        <end position="640"/>
    </location>
</feature>
<dbReference type="SUPFAM" id="SSF50978">
    <property type="entry name" value="WD40 repeat-like"/>
    <property type="match status" value="1"/>
</dbReference>
<dbReference type="PANTHER" id="PTHR44414">
    <property type="entry name" value="PROTEIN NEDD1"/>
    <property type="match status" value="1"/>
</dbReference>
<dbReference type="GO" id="GO:0036064">
    <property type="term" value="C:ciliary basal body"/>
    <property type="evidence" value="ECO:0007669"/>
    <property type="project" value="TreeGrafter"/>
</dbReference>
<keyword evidence="2" id="KW-0812">Transmembrane</keyword>
<feature type="transmembrane region" description="Helical" evidence="2">
    <location>
        <begin position="12"/>
        <end position="34"/>
    </location>
</feature>
<dbReference type="GO" id="GO:0007020">
    <property type="term" value="P:microtubule nucleation"/>
    <property type="evidence" value="ECO:0007669"/>
    <property type="project" value="TreeGrafter"/>
</dbReference>
<dbReference type="InterPro" id="IPR015943">
    <property type="entry name" value="WD40/YVTN_repeat-like_dom_sf"/>
</dbReference>
<dbReference type="PANTHER" id="PTHR44414:SF1">
    <property type="entry name" value="PROTEIN NEDD1"/>
    <property type="match status" value="1"/>
</dbReference>
<organism evidence="3 4">
    <name type="scientific">Cherax quadricarinatus</name>
    <name type="common">Australian red claw crayfish</name>
    <dbReference type="NCBI Taxonomy" id="27406"/>
    <lineage>
        <taxon>Eukaryota</taxon>
        <taxon>Metazoa</taxon>
        <taxon>Ecdysozoa</taxon>
        <taxon>Arthropoda</taxon>
        <taxon>Crustacea</taxon>
        <taxon>Multicrustacea</taxon>
        <taxon>Malacostraca</taxon>
        <taxon>Eumalacostraca</taxon>
        <taxon>Eucarida</taxon>
        <taxon>Decapoda</taxon>
        <taxon>Pleocyemata</taxon>
        <taxon>Astacidea</taxon>
        <taxon>Parastacoidea</taxon>
        <taxon>Parastacidae</taxon>
        <taxon>Cherax</taxon>
    </lineage>
</organism>
<dbReference type="GO" id="GO:0000278">
    <property type="term" value="P:mitotic cell cycle"/>
    <property type="evidence" value="ECO:0007669"/>
    <property type="project" value="TreeGrafter"/>
</dbReference>
<feature type="non-terminal residue" evidence="3">
    <location>
        <position position="1"/>
    </location>
</feature>
<evidence type="ECO:0008006" key="5">
    <source>
        <dbReference type="Google" id="ProtNLM"/>
    </source>
</evidence>